<name>A0AAW0FPE7_9APHY</name>
<dbReference type="AlphaFoldDB" id="A0AAW0FPE7"/>
<feature type="region of interest" description="Disordered" evidence="1">
    <location>
        <begin position="75"/>
        <end position="109"/>
    </location>
</feature>
<evidence type="ECO:0000313" key="3">
    <source>
        <dbReference type="Proteomes" id="UP001385951"/>
    </source>
</evidence>
<reference evidence="2 3" key="1">
    <citation type="submission" date="2022-09" db="EMBL/GenBank/DDBJ databases">
        <authorList>
            <person name="Palmer J.M."/>
        </authorList>
    </citation>
    <scope>NUCLEOTIDE SEQUENCE [LARGE SCALE GENOMIC DNA]</scope>
    <source>
        <strain evidence="2 3">DSM 7382</strain>
    </source>
</reference>
<feature type="compositionally biased region" description="Polar residues" evidence="1">
    <location>
        <begin position="97"/>
        <end position="107"/>
    </location>
</feature>
<dbReference type="Proteomes" id="UP001385951">
    <property type="component" value="Unassembled WGS sequence"/>
</dbReference>
<organism evidence="2 3">
    <name type="scientific">Cerrena zonata</name>
    <dbReference type="NCBI Taxonomy" id="2478898"/>
    <lineage>
        <taxon>Eukaryota</taxon>
        <taxon>Fungi</taxon>
        <taxon>Dikarya</taxon>
        <taxon>Basidiomycota</taxon>
        <taxon>Agaricomycotina</taxon>
        <taxon>Agaricomycetes</taxon>
        <taxon>Polyporales</taxon>
        <taxon>Cerrenaceae</taxon>
        <taxon>Cerrena</taxon>
    </lineage>
</organism>
<evidence type="ECO:0000256" key="1">
    <source>
        <dbReference type="SAM" id="MobiDB-lite"/>
    </source>
</evidence>
<sequence>MDRLTGLKDQITRRIASGNFKSRSGEEGFWRKHCFAIPLGKMEVDGVPKVPNEPERKPMTCKRCNMLMYAGPKKAEGNHKRGVCSDGCPTKMKPVKNESQQPLTHQDTPPPYPHFTHGKYFHPIRFLETLQDVYSRAVTHG</sequence>
<comment type="caution">
    <text evidence="2">The sequence shown here is derived from an EMBL/GenBank/DDBJ whole genome shotgun (WGS) entry which is preliminary data.</text>
</comment>
<keyword evidence="3" id="KW-1185">Reference proteome</keyword>
<gene>
    <name evidence="2" type="ORF">QCA50_017794</name>
</gene>
<evidence type="ECO:0000313" key="2">
    <source>
        <dbReference type="EMBL" id="KAK7679216.1"/>
    </source>
</evidence>
<accession>A0AAW0FPE7</accession>
<dbReference type="EMBL" id="JASBNA010000062">
    <property type="protein sequence ID" value="KAK7679216.1"/>
    <property type="molecule type" value="Genomic_DNA"/>
</dbReference>
<proteinExistence type="predicted"/>
<protein>
    <submittedName>
        <fullName evidence="2">Uncharacterized protein</fullName>
    </submittedName>
</protein>